<dbReference type="OrthoDB" id="9787041at2"/>
<dbReference type="PANTHER" id="PTHR43123">
    <property type="entry name" value="POLYSACCHARIDE DEACETYLASE-RELATED"/>
    <property type="match status" value="1"/>
</dbReference>
<evidence type="ECO:0000313" key="9">
    <source>
        <dbReference type="Proteomes" id="UP000248863"/>
    </source>
</evidence>
<dbReference type="GO" id="GO:0005975">
    <property type="term" value="P:carbohydrate metabolic process"/>
    <property type="evidence" value="ECO:0007669"/>
    <property type="project" value="InterPro"/>
</dbReference>
<keyword evidence="6" id="KW-1133">Transmembrane helix</keyword>
<sequence>MPPPAAEVTMKRIGRSGQESRAASFAPGWAAAGPDTVARTVLITTVLITTVLITTVPITAVLIRPVLKTAGPVAVATTVASCRSRRMVGSSLAFLRFLVRRGCRSFLTCRLLIINQRPRRNSPPSKSSRRTETRDAASMGRLSAPAEVRSGGCPVERANGPTWPNGKRVAVAVTVMYETWAEGKAPNYSVQTTHLKPGTVDLAGRAWSTYGARVGVWRVVRTLDRLQIPGTFFTNARCAELFPDTVAQIVRSGHDVGGHNYTQDALLAYMEPEEERATIGRCLGILEEKAGKRPTGWLSSVLAFTEHTTSFLAAEKLKWHADVTYIDLPHRIETPNGVLAAVPNSDFTDNRVLRSSPRDLWDVYKGTFDYLYRTEPMSMLVLTLHCHFGGRPMIMSVFEEIVRYMQQFPDVWFARHEELADWALAAPVPEHSYKARFF</sequence>
<evidence type="ECO:0000256" key="1">
    <source>
        <dbReference type="ARBA" id="ARBA00003236"/>
    </source>
</evidence>
<dbReference type="SUPFAM" id="SSF88713">
    <property type="entry name" value="Glycoside hydrolase/deacetylase"/>
    <property type="match status" value="1"/>
</dbReference>
<comment type="function">
    <text evidence="1">Is involved in generating a small heat-stable compound (Nod), an acylated oligomer of N-acetylglucosamine, that stimulates mitosis in various plant protoplasts.</text>
</comment>
<dbReference type="InterPro" id="IPR011330">
    <property type="entry name" value="Glyco_hydro/deAcase_b/a-brl"/>
</dbReference>
<name>A0A327KTM6_9BRAD</name>
<dbReference type="PANTHER" id="PTHR43123:SF1">
    <property type="entry name" value="POLYSACCHARIDE DEACETYLASE-RELATED"/>
    <property type="match status" value="1"/>
</dbReference>
<comment type="caution">
    <text evidence="8">The sequence shown here is derived from an EMBL/GenBank/DDBJ whole genome shotgun (WGS) entry which is preliminary data.</text>
</comment>
<evidence type="ECO:0000256" key="2">
    <source>
        <dbReference type="ARBA" id="ARBA00010973"/>
    </source>
</evidence>
<evidence type="ECO:0000313" key="8">
    <source>
        <dbReference type="EMBL" id="RAI41701.1"/>
    </source>
</evidence>
<keyword evidence="6" id="KW-0472">Membrane</keyword>
<accession>A0A327KTM6</accession>
<feature type="domain" description="NodB homology" evidence="7">
    <location>
        <begin position="198"/>
        <end position="414"/>
    </location>
</feature>
<evidence type="ECO:0000256" key="3">
    <source>
        <dbReference type="ARBA" id="ARBA00020071"/>
    </source>
</evidence>
<evidence type="ECO:0000256" key="5">
    <source>
        <dbReference type="SAM" id="MobiDB-lite"/>
    </source>
</evidence>
<gene>
    <name evidence="8" type="ORF">CH338_02210</name>
</gene>
<feature type="transmembrane region" description="Helical" evidence="6">
    <location>
        <begin position="41"/>
        <end position="63"/>
    </location>
</feature>
<dbReference type="Gene3D" id="3.20.20.370">
    <property type="entry name" value="Glycoside hydrolase/deacetylase"/>
    <property type="match status" value="1"/>
</dbReference>
<feature type="region of interest" description="Disordered" evidence="5">
    <location>
        <begin position="118"/>
        <end position="161"/>
    </location>
</feature>
<dbReference type="InterPro" id="IPR002509">
    <property type="entry name" value="NODB_dom"/>
</dbReference>
<dbReference type="PROSITE" id="PS51677">
    <property type="entry name" value="NODB"/>
    <property type="match status" value="1"/>
</dbReference>
<organism evidence="8 9">
    <name type="scientific">Rhodoplanes elegans</name>
    <dbReference type="NCBI Taxonomy" id="29408"/>
    <lineage>
        <taxon>Bacteria</taxon>
        <taxon>Pseudomonadati</taxon>
        <taxon>Pseudomonadota</taxon>
        <taxon>Alphaproteobacteria</taxon>
        <taxon>Hyphomicrobiales</taxon>
        <taxon>Nitrobacteraceae</taxon>
        <taxon>Rhodoplanes</taxon>
    </lineage>
</organism>
<proteinExistence type="inferred from homology"/>
<keyword evidence="6" id="KW-0812">Transmembrane</keyword>
<comment type="similarity">
    <text evidence="2">Belongs to the polysaccharide deacetylase family.</text>
</comment>
<dbReference type="GO" id="GO:0016810">
    <property type="term" value="F:hydrolase activity, acting on carbon-nitrogen (but not peptide) bonds"/>
    <property type="evidence" value="ECO:0007669"/>
    <property type="project" value="InterPro"/>
</dbReference>
<keyword evidence="9" id="KW-1185">Reference proteome</keyword>
<evidence type="ECO:0000256" key="4">
    <source>
        <dbReference type="ARBA" id="ARBA00032976"/>
    </source>
</evidence>
<dbReference type="CDD" id="cd10916">
    <property type="entry name" value="CE4_PuuE_HpPgdA_like"/>
    <property type="match status" value="1"/>
</dbReference>
<evidence type="ECO:0000256" key="6">
    <source>
        <dbReference type="SAM" id="Phobius"/>
    </source>
</evidence>
<protein>
    <recommendedName>
        <fullName evidence="3">Chitooligosaccharide deacetylase</fullName>
    </recommendedName>
    <alternativeName>
        <fullName evidence="4">Nodulation protein B</fullName>
    </alternativeName>
</protein>
<dbReference type="Pfam" id="PF01522">
    <property type="entry name" value="Polysacc_deac_1"/>
    <property type="match status" value="1"/>
</dbReference>
<dbReference type="AlphaFoldDB" id="A0A327KTM6"/>
<reference evidence="8 9" key="1">
    <citation type="submission" date="2017-07" db="EMBL/GenBank/DDBJ databases">
        <title>Draft Genome Sequences of Select Purple Nonsulfur Bacteria.</title>
        <authorList>
            <person name="Lasarre B."/>
            <person name="Mckinlay J.B."/>
        </authorList>
    </citation>
    <scope>NUCLEOTIDE SEQUENCE [LARGE SCALE GENOMIC DNA]</scope>
    <source>
        <strain evidence="8 9">DSM 11907</strain>
    </source>
</reference>
<dbReference type="Proteomes" id="UP000248863">
    <property type="component" value="Unassembled WGS sequence"/>
</dbReference>
<evidence type="ECO:0000259" key="7">
    <source>
        <dbReference type="PROSITE" id="PS51677"/>
    </source>
</evidence>
<dbReference type="EMBL" id="NPEU01000011">
    <property type="protein sequence ID" value="RAI41701.1"/>
    <property type="molecule type" value="Genomic_DNA"/>
</dbReference>